<proteinExistence type="predicted"/>
<protein>
    <submittedName>
        <fullName evidence="2">Uncharacterized protein</fullName>
    </submittedName>
</protein>
<evidence type="ECO:0000256" key="1">
    <source>
        <dbReference type="SAM" id="Phobius"/>
    </source>
</evidence>
<name>X1R192_9ZZZZ</name>
<accession>X1R192</accession>
<feature type="transmembrane region" description="Helical" evidence="1">
    <location>
        <begin position="28"/>
        <end position="50"/>
    </location>
</feature>
<keyword evidence="1" id="KW-0812">Transmembrane</keyword>
<dbReference type="EMBL" id="BARW01000197">
    <property type="protein sequence ID" value="GAI60866.1"/>
    <property type="molecule type" value="Genomic_DNA"/>
</dbReference>
<sequence>MAIALEVVGCSVIALGVAIEVTMGAPIGFIAITGGSLAVAFGGMVFAKLLRKRGINKED</sequence>
<reference evidence="2" key="1">
    <citation type="journal article" date="2014" name="Front. Microbiol.">
        <title>High frequency of phylogenetically diverse reductive dehalogenase-homologous genes in deep subseafloor sedimentary metagenomes.</title>
        <authorList>
            <person name="Kawai M."/>
            <person name="Futagami T."/>
            <person name="Toyoda A."/>
            <person name="Takaki Y."/>
            <person name="Nishi S."/>
            <person name="Hori S."/>
            <person name="Arai W."/>
            <person name="Tsubouchi T."/>
            <person name="Morono Y."/>
            <person name="Uchiyama I."/>
            <person name="Ito T."/>
            <person name="Fujiyama A."/>
            <person name="Inagaki F."/>
            <person name="Takami H."/>
        </authorList>
    </citation>
    <scope>NUCLEOTIDE SEQUENCE</scope>
    <source>
        <strain evidence="2">Expedition CK06-06</strain>
    </source>
</reference>
<dbReference type="AlphaFoldDB" id="X1R192"/>
<comment type="caution">
    <text evidence="2">The sequence shown here is derived from an EMBL/GenBank/DDBJ whole genome shotgun (WGS) entry which is preliminary data.</text>
</comment>
<organism evidence="2">
    <name type="scientific">marine sediment metagenome</name>
    <dbReference type="NCBI Taxonomy" id="412755"/>
    <lineage>
        <taxon>unclassified sequences</taxon>
        <taxon>metagenomes</taxon>
        <taxon>ecological metagenomes</taxon>
    </lineage>
</organism>
<keyword evidence="1" id="KW-0472">Membrane</keyword>
<evidence type="ECO:0000313" key="2">
    <source>
        <dbReference type="EMBL" id="GAI60866.1"/>
    </source>
</evidence>
<keyword evidence="1" id="KW-1133">Transmembrane helix</keyword>
<gene>
    <name evidence="2" type="ORF">S12H4_01105</name>
</gene>